<evidence type="ECO:0000256" key="1">
    <source>
        <dbReference type="SAM" id="Phobius"/>
    </source>
</evidence>
<dbReference type="Pfam" id="PF06898">
    <property type="entry name" value="YqfD"/>
    <property type="match status" value="1"/>
</dbReference>
<dbReference type="InterPro" id="IPR010690">
    <property type="entry name" value="YqfD"/>
</dbReference>
<sequence>MLKKLYTLVEGYLQLEVKGRHFEKVVNILIRNGFKLWNIIRIDDTLYVNIRLKDFKNIRKHLRKVDCKVRIKERKGLPFYLNELIDRRFLAIGIIILILSLYTLSSFVFFIEIKGAKEVEKEDIKKLLTKASIKPGVLKSSIPVEKLEEVLIEKIPKISWVNIYFSGTRLVIDIVEKKIIESEMEPSDIIAEKSGVISKLIVLQGTPVVEEGMTVKAGDLLISRELLIRREEEVASTDSENEEEINILLEKKEVKAEGIVKARVWYEGYGEAKLFREYSQSTGNVEISIAIKLKDREIMIRGPKKSPYKYFKLSKEVKSLPKWRKFRLPIELVRRRYIQIKRIQERRSIDISKKLAKEEAVESILQGLSKEAIILNSKLKLIELDTEDNNIIRVKALLEVEEEIGIRRE</sequence>
<name>A0A4R8H7R4_9FIRM</name>
<dbReference type="NCBIfam" id="TIGR02876">
    <property type="entry name" value="spore_yqfD"/>
    <property type="match status" value="1"/>
</dbReference>
<organism evidence="2 3">
    <name type="scientific">Orenia marismortui</name>
    <dbReference type="NCBI Taxonomy" id="46469"/>
    <lineage>
        <taxon>Bacteria</taxon>
        <taxon>Bacillati</taxon>
        <taxon>Bacillota</taxon>
        <taxon>Clostridia</taxon>
        <taxon>Halanaerobiales</taxon>
        <taxon>Halobacteroidaceae</taxon>
        <taxon>Orenia</taxon>
    </lineage>
</organism>
<dbReference type="RefSeq" id="WP_134117115.1">
    <property type="nucleotide sequence ID" value="NZ_SOEG01000016.1"/>
</dbReference>
<reference evidence="2 3" key="1">
    <citation type="submission" date="2019-03" db="EMBL/GenBank/DDBJ databases">
        <title>Subsurface microbial communities from deep shales in Ohio and West Virginia, USA.</title>
        <authorList>
            <person name="Wrighton K."/>
        </authorList>
    </citation>
    <scope>NUCLEOTIDE SEQUENCE [LARGE SCALE GENOMIC DNA]</scope>
    <source>
        <strain evidence="2 3">MSL 6dP</strain>
    </source>
</reference>
<accession>A0A4R8H7R4</accession>
<dbReference type="STRING" id="926561.GCA_000379025_00583"/>
<evidence type="ECO:0008006" key="4">
    <source>
        <dbReference type="Google" id="ProtNLM"/>
    </source>
</evidence>
<evidence type="ECO:0000313" key="2">
    <source>
        <dbReference type="EMBL" id="TDX51066.1"/>
    </source>
</evidence>
<proteinExistence type="predicted"/>
<protein>
    <recommendedName>
        <fullName evidence="4">Stage IV sporulation protein</fullName>
    </recommendedName>
</protein>
<evidence type="ECO:0000313" key="3">
    <source>
        <dbReference type="Proteomes" id="UP000295832"/>
    </source>
</evidence>
<dbReference type="Proteomes" id="UP000295832">
    <property type="component" value="Unassembled WGS sequence"/>
</dbReference>
<keyword evidence="1" id="KW-1133">Transmembrane helix</keyword>
<dbReference type="EMBL" id="SOEG01000016">
    <property type="protein sequence ID" value="TDX51066.1"/>
    <property type="molecule type" value="Genomic_DNA"/>
</dbReference>
<feature type="transmembrane region" description="Helical" evidence="1">
    <location>
        <begin position="89"/>
        <end position="111"/>
    </location>
</feature>
<keyword evidence="1" id="KW-0472">Membrane</keyword>
<dbReference type="AlphaFoldDB" id="A0A4R8H7R4"/>
<dbReference type="PIRSF" id="PIRSF029895">
    <property type="entry name" value="SpoIV"/>
    <property type="match status" value="1"/>
</dbReference>
<keyword evidence="1" id="KW-0812">Transmembrane</keyword>
<keyword evidence="3" id="KW-1185">Reference proteome</keyword>
<gene>
    <name evidence="2" type="ORF">C7959_11644</name>
</gene>
<comment type="caution">
    <text evidence="2">The sequence shown here is derived from an EMBL/GenBank/DDBJ whole genome shotgun (WGS) entry which is preliminary data.</text>
</comment>